<reference evidence="2" key="1">
    <citation type="submission" date="2021-01" db="EMBL/GenBank/DDBJ databases">
        <authorList>
            <person name="Corre E."/>
            <person name="Pelletier E."/>
            <person name="Niang G."/>
            <person name="Scheremetjew M."/>
            <person name="Finn R."/>
            <person name="Kale V."/>
            <person name="Holt S."/>
            <person name="Cochrane G."/>
            <person name="Meng A."/>
            <person name="Brown T."/>
            <person name="Cohen L."/>
        </authorList>
    </citation>
    <scope>NUCLEOTIDE SEQUENCE</scope>
    <source>
        <strain evidence="2">CCMP644</strain>
    </source>
</reference>
<feature type="compositionally biased region" description="Basic and acidic residues" evidence="1">
    <location>
        <begin position="480"/>
        <end position="518"/>
    </location>
</feature>
<feature type="compositionally biased region" description="Low complexity" evidence="1">
    <location>
        <begin position="562"/>
        <end position="579"/>
    </location>
</feature>
<dbReference type="AlphaFoldDB" id="A0A7S1MXF1"/>
<sequence length="630" mass="66390">MFSAFVSHHPRGSSAKGGLESLHTFTALCVAAKFGRIERFGGGLRTRSPEVPTMPKLCIPEAGISPYQRKIPPVGDENVGLDAEGSTRGCQQNPQNAGGRRKTALRIKAGEGELNAVSPNISGGQGQAVGVKRRDCSGTGMGAHDELVCKTPPTGRKAPAKATTDFCSSPSSSSSTNGGLRGGLLDMTSEEVARWTAGVIRAAVKGNVKAGAALEARIMDAFASKHINGGALLAMCSTGVDFAVGEMSAAIDTQPSSSEVSGLSWGAKFLLKAALQKAFVCQPLPRSEAAPTRTSEEEPKPVADPYETESDSDNEVIPDSQPDCDASASLPRARAEVAGRGLVVEIDDTSPLASPGGVDCREDTTVKGHQAPRHAEVRRSVRAPRPSWKAVEAAEQKASHKRRREDASVTRAADPTASSSVPAAAQKLVPPPGDDVEVIELDADLSKPAVSSSTSDVIDLTITSDDEEDPAEAAGPSSKIAHEKDEVAGHGQKDRNSVKEEGGASDSSKEVSPRENRAQRHRQPSIKAMEAAAQAAAEKAWSTSPEAPRSKRSRKSTDFYINSSSQQQQSRSSSSSSNRSSKDVQRREGIGGDAVLVGRLREAMIEAARAERDLSRKFKESVTACVPLYR</sequence>
<feature type="compositionally biased region" description="Acidic residues" evidence="1">
    <location>
        <begin position="434"/>
        <end position="443"/>
    </location>
</feature>
<feature type="compositionally biased region" description="Basic and acidic residues" evidence="1">
    <location>
        <begin position="580"/>
        <end position="590"/>
    </location>
</feature>
<name>A0A7S1MXF1_HEMAN</name>
<evidence type="ECO:0000256" key="1">
    <source>
        <dbReference type="SAM" id="MobiDB-lite"/>
    </source>
</evidence>
<evidence type="ECO:0000313" key="2">
    <source>
        <dbReference type="EMBL" id="CAD8983986.1"/>
    </source>
</evidence>
<dbReference type="EMBL" id="HBFX01058203">
    <property type="protein sequence ID" value="CAD8983986.1"/>
    <property type="molecule type" value="Transcribed_RNA"/>
</dbReference>
<feature type="compositionally biased region" description="Acidic residues" evidence="1">
    <location>
        <begin position="306"/>
        <end position="316"/>
    </location>
</feature>
<accession>A0A7S1MXF1</accession>
<protein>
    <submittedName>
        <fullName evidence="2">Uncharacterized protein</fullName>
    </submittedName>
</protein>
<feature type="region of interest" description="Disordered" evidence="1">
    <location>
        <begin position="346"/>
        <end position="595"/>
    </location>
</feature>
<proteinExistence type="predicted"/>
<feature type="compositionally biased region" description="Low complexity" evidence="1">
    <location>
        <begin position="527"/>
        <end position="540"/>
    </location>
</feature>
<feature type="compositionally biased region" description="Basic and acidic residues" evidence="1">
    <location>
        <begin position="392"/>
        <end position="408"/>
    </location>
</feature>
<feature type="region of interest" description="Disordered" evidence="1">
    <location>
        <begin position="147"/>
        <end position="180"/>
    </location>
</feature>
<feature type="region of interest" description="Disordered" evidence="1">
    <location>
        <begin position="286"/>
        <end position="332"/>
    </location>
</feature>
<gene>
    <name evidence="2" type="ORF">HAND00432_LOCUS34998</name>
</gene>
<organism evidence="2">
    <name type="scientific">Hemiselmis andersenii</name>
    <name type="common">Cryptophyte alga</name>
    <dbReference type="NCBI Taxonomy" id="464988"/>
    <lineage>
        <taxon>Eukaryota</taxon>
        <taxon>Cryptophyceae</taxon>
        <taxon>Cryptomonadales</taxon>
        <taxon>Hemiselmidaceae</taxon>
        <taxon>Hemiselmis</taxon>
    </lineage>
</organism>